<dbReference type="Proteomes" id="UP001162164">
    <property type="component" value="Unassembled WGS sequence"/>
</dbReference>
<feature type="region of interest" description="Disordered" evidence="1">
    <location>
        <begin position="1"/>
        <end position="25"/>
    </location>
</feature>
<feature type="compositionally biased region" description="Basic and acidic residues" evidence="1">
    <location>
        <begin position="8"/>
        <end position="25"/>
    </location>
</feature>
<proteinExistence type="predicted"/>
<evidence type="ECO:0000256" key="1">
    <source>
        <dbReference type="SAM" id="MobiDB-lite"/>
    </source>
</evidence>
<evidence type="ECO:0000313" key="3">
    <source>
        <dbReference type="Proteomes" id="UP001162164"/>
    </source>
</evidence>
<gene>
    <name evidence="2" type="ORF">NQ317_014835</name>
</gene>
<name>A0ABQ9JTP3_9CUCU</name>
<accession>A0ABQ9JTP3</accession>
<dbReference type="EMBL" id="JAPWTJ010000198">
    <property type="protein sequence ID" value="KAJ8981191.1"/>
    <property type="molecule type" value="Genomic_DNA"/>
</dbReference>
<reference evidence="2" key="1">
    <citation type="journal article" date="2023" name="Insect Mol. Biol.">
        <title>Genome sequencing provides insights into the evolution of gene families encoding plant cell wall-degrading enzymes in longhorned beetles.</title>
        <authorList>
            <person name="Shin N.R."/>
            <person name="Okamura Y."/>
            <person name="Kirsch R."/>
            <person name="Pauchet Y."/>
        </authorList>
    </citation>
    <scope>NUCLEOTIDE SEQUENCE</scope>
    <source>
        <strain evidence="2">MMC_N1</strain>
    </source>
</reference>
<keyword evidence="3" id="KW-1185">Reference proteome</keyword>
<sequence length="151" mass="17593">MVKTSSSEIKHDELRRSPQENKRNMKNYVEDKLKTDLKDIDVILKGKASKYKDWDDVKQVAKTVREFKERDSDMALTVKLQILKVYMCALDLAICWKWTAARSRQILGYQDEGFKKEIDHFRKLAVDVKVHIKLVLLAINELQATLSPKGQ</sequence>
<protein>
    <submittedName>
        <fullName evidence="2">Uncharacterized protein</fullName>
    </submittedName>
</protein>
<organism evidence="2 3">
    <name type="scientific">Molorchus minor</name>
    <dbReference type="NCBI Taxonomy" id="1323400"/>
    <lineage>
        <taxon>Eukaryota</taxon>
        <taxon>Metazoa</taxon>
        <taxon>Ecdysozoa</taxon>
        <taxon>Arthropoda</taxon>
        <taxon>Hexapoda</taxon>
        <taxon>Insecta</taxon>
        <taxon>Pterygota</taxon>
        <taxon>Neoptera</taxon>
        <taxon>Endopterygota</taxon>
        <taxon>Coleoptera</taxon>
        <taxon>Polyphaga</taxon>
        <taxon>Cucujiformia</taxon>
        <taxon>Chrysomeloidea</taxon>
        <taxon>Cerambycidae</taxon>
        <taxon>Lamiinae</taxon>
        <taxon>Monochamini</taxon>
        <taxon>Molorchus</taxon>
    </lineage>
</organism>
<evidence type="ECO:0000313" key="2">
    <source>
        <dbReference type="EMBL" id="KAJ8981191.1"/>
    </source>
</evidence>
<comment type="caution">
    <text evidence="2">The sequence shown here is derived from an EMBL/GenBank/DDBJ whole genome shotgun (WGS) entry which is preliminary data.</text>
</comment>